<protein>
    <submittedName>
        <fullName evidence="1">Uncharacterized protein</fullName>
    </submittedName>
</protein>
<dbReference type="EMBL" id="HACA01022673">
    <property type="protein sequence ID" value="CDW40034.1"/>
    <property type="molecule type" value="Transcribed_RNA"/>
</dbReference>
<proteinExistence type="predicted"/>
<accession>A0A0K2UP45</accession>
<evidence type="ECO:0000313" key="1">
    <source>
        <dbReference type="EMBL" id="CDW40034.1"/>
    </source>
</evidence>
<reference evidence="1" key="1">
    <citation type="submission" date="2014-05" db="EMBL/GenBank/DDBJ databases">
        <authorList>
            <person name="Chronopoulou M."/>
        </authorList>
    </citation>
    <scope>NUCLEOTIDE SEQUENCE</scope>
    <source>
        <tissue evidence="1">Whole organism</tissue>
    </source>
</reference>
<name>A0A0K2UP45_LEPSM</name>
<organism evidence="1">
    <name type="scientific">Lepeophtheirus salmonis</name>
    <name type="common">Salmon louse</name>
    <name type="synonym">Caligus salmonis</name>
    <dbReference type="NCBI Taxonomy" id="72036"/>
    <lineage>
        <taxon>Eukaryota</taxon>
        <taxon>Metazoa</taxon>
        <taxon>Ecdysozoa</taxon>
        <taxon>Arthropoda</taxon>
        <taxon>Crustacea</taxon>
        <taxon>Multicrustacea</taxon>
        <taxon>Hexanauplia</taxon>
        <taxon>Copepoda</taxon>
        <taxon>Siphonostomatoida</taxon>
        <taxon>Caligidae</taxon>
        <taxon>Lepeophtheirus</taxon>
    </lineage>
</organism>
<dbReference type="EMBL" id="HACA01022674">
    <property type="protein sequence ID" value="CDW40035.1"/>
    <property type="molecule type" value="Transcribed_RNA"/>
</dbReference>
<sequence length="56" mass="6361">MTSYACKVRIKIGQYGKNLHFLGSGMVRTLKHTGCNLYLTANMIMSLNRFKIPLII</sequence>
<dbReference type="AlphaFoldDB" id="A0A0K2UP45"/>